<dbReference type="PANTHER" id="PTHR13992:SF5">
    <property type="entry name" value="NUCLEAR RECEPTOR COREPRESSOR 1"/>
    <property type="match status" value="1"/>
</dbReference>
<evidence type="ECO:0000256" key="2">
    <source>
        <dbReference type="SAM" id="MobiDB-lite"/>
    </source>
</evidence>
<dbReference type="Ensembl" id="ENSCVAT00000011114.1">
    <property type="protein sequence ID" value="ENSCVAP00000021707.1"/>
    <property type="gene ID" value="ENSCVAG00000004019.1"/>
</dbReference>
<reference evidence="3" key="2">
    <citation type="submission" date="2025-09" db="UniProtKB">
        <authorList>
            <consortium name="Ensembl"/>
        </authorList>
    </citation>
    <scope>IDENTIFICATION</scope>
</reference>
<feature type="compositionally biased region" description="Polar residues" evidence="2">
    <location>
        <begin position="77"/>
        <end position="88"/>
    </location>
</feature>
<feature type="compositionally biased region" description="Basic and acidic residues" evidence="2">
    <location>
        <begin position="127"/>
        <end position="144"/>
    </location>
</feature>
<sequence length="432" mass="47005">KERHDPDFNETFVSLFDLAVGMRTYEMGRYRQPVEPPQPPSSQADGYSQVPKTHRVMTLADHISHIITQDFARNQDPPVSSSAPSTFQSSIPPVSSSSRVKAPSRYSPENQAPHHQRPSSRVSPENASDKSRARPGKSPERGGRQMENYEPISPPQGYQGMDKQEKGLLPQLLSVCPLCSPRSDSRSPGSASYLPSFFTKLESTSPMVKSKKQEIFRKLNSTSGVGDSEAGNAQPGTEIFNLPAVTTSGSINPRSQSFNDPASNLGLEDIIRKALMGSLEGGQEEHQGGGGAVVTGNASSTGSDSRQESSASPSMGKQKQSKANSRKSKSPNLGQAYPGGERPSSVSSVHSEGDYHRQTQPQWTWDERPSSTGPMQFHYSPLTMRMMNTPPTSMASPSIQSQQQQQPPAGGQQRVWQPLLSEQYETLSDSDD</sequence>
<feature type="compositionally biased region" description="Low complexity" evidence="2">
    <location>
        <begin position="395"/>
        <end position="413"/>
    </location>
</feature>
<reference evidence="3" key="1">
    <citation type="submission" date="2025-08" db="UniProtKB">
        <authorList>
            <consortium name="Ensembl"/>
        </authorList>
    </citation>
    <scope>IDENTIFICATION</scope>
</reference>
<comment type="similarity">
    <text evidence="1">Belongs to the N-CoR nuclear receptor corepressors family.</text>
</comment>
<name>A0A3Q2DQG3_CYPVA</name>
<dbReference type="GO" id="GO:0046966">
    <property type="term" value="F:nuclear thyroid hormone receptor binding"/>
    <property type="evidence" value="ECO:0007669"/>
    <property type="project" value="TreeGrafter"/>
</dbReference>
<dbReference type="PANTHER" id="PTHR13992">
    <property type="entry name" value="NUCLEAR RECEPTOR CO-REPRESSOR RELATED NCOR"/>
    <property type="match status" value="1"/>
</dbReference>
<keyword evidence="4" id="KW-1185">Reference proteome</keyword>
<dbReference type="AlphaFoldDB" id="A0A3Q2DQG3"/>
<evidence type="ECO:0000313" key="4">
    <source>
        <dbReference type="Proteomes" id="UP000265020"/>
    </source>
</evidence>
<evidence type="ECO:0000256" key="1">
    <source>
        <dbReference type="ARBA" id="ARBA00010097"/>
    </source>
</evidence>
<dbReference type="GO" id="GO:0003714">
    <property type="term" value="F:transcription corepressor activity"/>
    <property type="evidence" value="ECO:0007669"/>
    <property type="project" value="TreeGrafter"/>
</dbReference>
<feature type="region of interest" description="Disordered" evidence="2">
    <location>
        <begin position="73"/>
        <end position="166"/>
    </location>
</feature>
<feature type="compositionally biased region" description="Polar residues" evidence="2">
    <location>
        <begin position="296"/>
        <end position="323"/>
    </location>
</feature>
<dbReference type="GeneTree" id="ENSGT00940000155093"/>
<feature type="compositionally biased region" description="Polar residues" evidence="2">
    <location>
        <begin position="244"/>
        <end position="262"/>
    </location>
</feature>
<dbReference type="Proteomes" id="UP000265020">
    <property type="component" value="Unassembled WGS sequence"/>
</dbReference>
<feature type="region of interest" description="Disordered" evidence="2">
    <location>
        <begin position="30"/>
        <end position="50"/>
    </location>
</feature>
<protein>
    <submittedName>
        <fullName evidence="3">Nuclear receptor corepressor 1</fullName>
    </submittedName>
</protein>
<feature type="compositionally biased region" description="Polar residues" evidence="2">
    <location>
        <begin position="423"/>
        <end position="432"/>
    </location>
</feature>
<dbReference type="InterPro" id="IPR051571">
    <property type="entry name" value="N-CoR_corepressor"/>
</dbReference>
<dbReference type="GO" id="GO:0000122">
    <property type="term" value="P:negative regulation of transcription by RNA polymerase II"/>
    <property type="evidence" value="ECO:0007669"/>
    <property type="project" value="TreeGrafter"/>
</dbReference>
<evidence type="ECO:0000313" key="3">
    <source>
        <dbReference type="Ensembl" id="ENSCVAP00000021707.1"/>
    </source>
</evidence>
<organism evidence="3 4">
    <name type="scientific">Cyprinodon variegatus</name>
    <name type="common">Sheepshead minnow</name>
    <dbReference type="NCBI Taxonomy" id="28743"/>
    <lineage>
        <taxon>Eukaryota</taxon>
        <taxon>Metazoa</taxon>
        <taxon>Chordata</taxon>
        <taxon>Craniata</taxon>
        <taxon>Vertebrata</taxon>
        <taxon>Euteleostomi</taxon>
        <taxon>Actinopterygii</taxon>
        <taxon>Neopterygii</taxon>
        <taxon>Teleostei</taxon>
        <taxon>Neoteleostei</taxon>
        <taxon>Acanthomorphata</taxon>
        <taxon>Ovalentaria</taxon>
        <taxon>Atherinomorphae</taxon>
        <taxon>Cyprinodontiformes</taxon>
        <taxon>Cyprinodontidae</taxon>
        <taxon>Cyprinodon</taxon>
    </lineage>
</organism>
<feature type="region of interest" description="Disordered" evidence="2">
    <location>
        <begin position="276"/>
        <end position="432"/>
    </location>
</feature>
<feature type="compositionally biased region" description="Low complexity" evidence="2">
    <location>
        <begin position="89"/>
        <end position="98"/>
    </location>
</feature>
<proteinExistence type="inferred from homology"/>
<accession>A0A3Q2DQG3</accession>
<dbReference type="GO" id="GO:0000785">
    <property type="term" value="C:chromatin"/>
    <property type="evidence" value="ECO:0007669"/>
    <property type="project" value="TreeGrafter"/>
</dbReference>
<feature type="region of interest" description="Disordered" evidence="2">
    <location>
        <begin position="244"/>
        <end position="263"/>
    </location>
</feature>